<evidence type="ECO:0000256" key="1">
    <source>
        <dbReference type="ARBA" id="ARBA00022723"/>
    </source>
</evidence>
<dbReference type="PANTHER" id="PTHR46124">
    <property type="entry name" value="D-AMINOACYL-TRNA DEACYLASE"/>
    <property type="match status" value="1"/>
</dbReference>
<dbReference type="PIRSF" id="PIRSF005902">
    <property type="entry name" value="DNase_TatD"/>
    <property type="match status" value="1"/>
</dbReference>
<feature type="binding site" evidence="3">
    <location>
        <position position="96"/>
    </location>
    <ligand>
        <name>a divalent metal cation</name>
        <dbReference type="ChEBI" id="CHEBI:60240"/>
        <label>1</label>
    </ligand>
</feature>
<reference evidence="4" key="1">
    <citation type="journal article" date="2021" name="PeerJ">
        <title>Extensive microbial diversity within the chicken gut microbiome revealed by metagenomics and culture.</title>
        <authorList>
            <person name="Gilroy R."/>
            <person name="Ravi A."/>
            <person name="Getino M."/>
            <person name="Pursley I."/>
            <person name="Horton D.L."/>
            <person name="Alikhan N.F."/>
            <person name="Baker D."/>
            <person name="Gharbi K."/>
            <person name="Hall N."/>
            <person name="Watson M."/>
            <person name="Adriaenssens E.M."/>
            <person name="Foster-Nyarko E."/>
            <person name="Jarju S."/>
            <person name="Secka A."/>
            <person name="Antonio M."/>
            <person name="Oren A."/>
            <person name="Chaudhuri R.R."/>
            <person name="La Ragione R."/>
            <person name="Hildebrand F."/>
            <person name="Pallen M.J."/>
        </authorList>
    </citation>
    <scope>NUCLEOTIDE SEQUENCE</scope>
    <source>
        <strain evidence="4">A5-1222</strain>
    </source>
</reference>
<dbReference type="GO" id="GO:0046872">
    <property type="term" value="F:metal ion binding"/>
    <property type="evidence" value="ECO:0007669"/>
    <property type="project" value="UniProtKB-KW"/>
</dbReference>
<dbReference type="CDD" id="cd01310">
    <property type="entry name" value="TatD_DNAse"/>
    <property type="match status" value="1"/>
</dbReference>
<dbReference type="InterPro" id="IPR015991">
    <property type="entry name" value="TatD/YcfH-like"/>
</dbReference>
<protein>
    <submittedName>
        <fullName evidence="4">TatD family hydrolase</fullName>
    </submittedName>
</protein>
<dbReference type="InterPro" id="IPR018228">
    <property type="entry name" value="DNase_TatD-rel_CS"/>
</dbReference>
<dbReference type="FunFam" id="3.20.20.140:FF:000005">
    <property type="entry name" value="TatD family hydrolase"/>
    <property type="match status" value="1"/>
</dbReference>
<evidence type="ECO:0000313" key="5">
    <source>
        <dbReference type="Proteomes" id="UP000824247"/>
    </source>
</evidence>
<accession>A0A9E2KVB2</accession>
<dbReference type="PANTHER" id="PTHR46124:SF2">
    <property type="entry name" value="D-AMINOACYL-TRNA DEACYLASE"/>
    <property type="match status" value="1"/>
</dbReference>
<dbReference type="AlphaFoldDB" id="A0A9E2KVB2"/>
<comment type="caution">
    <text evidence="4">The sequence shown here is derived from an EMBL/GenBank/DDBJ whole genome shotgun (WGS) entry which is preliminary data.</text>
</comment>
<dbReference type="EMBL" id="JAHLFM010000025">
    <property type="protein sequence ID" value="MBU3830845.1"/>
    <property type="molecule type" value="Genomic_DNA"/>
</dbReference>
<evidence type="ECO:0000313" key="4">
    <source>
        <dbReference type="EMBL" id="MBU3830845.1"/>
    </source>
</evidence>
<dbReference type="GO" id="GO:0005829">
    <property type="term" value="C:cytosol"/>
    <property type="evidence" value="ECO:0007669"/>
    <property type="project" value="TreeGrafter"/>
</dbReference>
<reference evidence="4" key="2">
    <citation type="submission" date="2021-04" db="EMBL/GenBank/DDBJ databases">
        <authorList>
            <person name="Gilroy R."/>
        </authorList>
    </citation>
    <scope>NUCLEOTIDE SEQUENCE</scope>
    <source>
        <strain evidence="4">A5-1222</strain>
    </source>
</reference>
<feature type="binding site" evidence="3">
    <location>
        <position position="9"/>
    </location>
    <ligand>
        <name>a divalent metal cation</name>
        <dbReference type="ChEBI" id="CHEBI:60240"/>
        <label>1</label>
    </ligand>
</feature>
<dbReference type="GO" id="GO:0004536">
    <property type="term" value="F:DNA nuclease activity"/>
    <property type="evidence" value="ECO:0007669"/>
    <property type="project" value="InterPro"/>
</dbReference>
<keyword evidence="1 3" id="KW-0479">Metal-binding</keyword>
<dbReference type="PROSITE" id="PS01090">
    <property type="entry name" value="TATD_2"/>
    <property type="match status" value="1"/>
</dbReference>
<organism evidence="4 5">
    <name type="scientific">Candidatus Ureaplasma intestinipullorum</name>
    <dbReference type="NCBI Taxonomy" id="2838770"/>
    <lineage>
        <taxon>Bacteria</taxon>
        <taxon>Bacillati</taxon>
        <taxon>Mycoplasmatota</taxon>
        <taxon>Mycoplasmoidales</taxon>
        <taxon>Mycoplasmoidaceae</taxon>
        <taxon>Ureaplasma</taxon>
    </lineage>
</organism>
<dbReference type="InterPro" id="IPR032466">
    <property type="entry name" value="Metal_Hydrolase"/>
</dbReference>
<evidence type="ECO:0000256" key="3">
    <source>
        <dbReference type="PIRSR" id="PIRSR005902-1"/>
    </source>
</evidence>
<evidence type="ECO:0000256" key="2">
    <source>
        <dbReference type="ARBA" id="ARBA00022801"/>
    </source>
</evidence>
<dbReference type="Pfam" id="PF01026">
    <property type="entry name" value="TatD_DNase"/>
    <property type="match status" value="1"/>
</dbReference>
<feature type="binding site" evidence="3">
    <location>
        <position position="158"/>
    </location>
    <ligand>
        <name>a divalent metal cation</name>
        <dbReference type="ChEBI" id="CHEBI:60240"/>
        <label>2</label>
    </ligand>
</feature>
<dbReference type="Proteomes" id="UP000824247">
    <property type="component" value="Unassembled WGS sequence"/>
</dbReference>
<dbReference type="GO" id="GO:0016788">
    <property type="term" value="F:hydrolase activity, acting on ester bonds"/>
    <property type="evidence" value="ECO:0007669"/>
    <property type="project" value="InterPro"/>
</dbReference>
<keyword evidence="2 4" id="KW-0378">Hydrolase</keyword>
<feature type="binding site" evidence="3">
    <location>
        <position position="134"/>
    </location>
    <ligand>
        <name>a divalent metal cation</name>
        <dbReference type="ChEBI" id="CHEBI:60240"/>
        <label>2</label>
    </ligand>
</feature>
<proteinExistence type="predicted"/>
<dbReference type="InterPro" id="IPR001130">
    <property type="entry name" value="TatD-like"/>
</dbReference>
<feature type="binding site" evidence="3">
    <location>
        <position position="208"/>
    </location>
    <ligand>
        <name>a divalent metal cation</name>
        <dbReference type="ChEBI" id="CHEBI:60240"/>
        <label>1</label>
    </ligand>
</feature>
<feature type="binding site" evidence="3">
    <location>
        <position position="7"/>
    </location>
    <ligand>
        <name>a divalent metal cation</name>
        <dbReference type="ChEBI" id="CHEBI:60240"/>
        <label>1</label>
    </ligand>
</feature>
<dbReference type="NCBIfam" id="TIGR00010">
    <property type="entry name" value="YchF/TatD family DNA exonuclease"/>
    <property type="match status" value="1"/>
</dbReference>
<gene>
    <name evidence="4" type="ORF">H9897_01695</name>
</gene>
<dbReference type="PROSITE" id="PS01091">
    <property type="entry name" value="TATD_3"/>
    <property type="match status" value="1"/>
</dbReference>
<dbReference type="Gene3D" id="3.20.20.140">
    <property type="entry name" value="Metal-dependent hydrolases"/>
    <property type="match status" value="1"/>
</dbReference>
<name>A0A9E2KVB2_9BACT</name>
<dbReference type="SUPFAM" id="SSF51556">
    <property type="entry name" value="Metallo-dependent hydrolases"/>
    <property type="match status" value="1"/>
</dbReference>
<sequence length="259" mass="30186">MKYIDTHTHTNCLELIEKYSNIIEEIENMDMFINIVGCNLDDSQLAIEQSLMSNNSFCTIGVHPNEFNNQQSLEQAIEQLEKMYLKNPQKIKAIGEIGLDYHFDNSEERKQLQKLWFEKQIQLAIKLGLPVVMHIRDAHEDAYEIIKNYFNKTKFIVHCFSGKIEDVKRYNSLNCYISISGIITFKNSDKLREAIKYIPIDKLLTETDAPWLAPVPFRGKTNFPQYVIHTNKFISEFLNMDFDDLSSILVNNAINCFNL</sequence>